<dbReference type="Proteomes" id="UP001432027">
    <property type="component" value="Unassembled WGS sequence"/>
</dbReference>
<evidence type="ECO:0008006" key="6">
    <source>
        <dbReference type="Google" id="ProtNLM"/>
    </source>
</evidence>
<accession>A0AAV5TZC3</accession>
<name>A0AAV5TZC3_9BILA</name>
<dbReference type="CDD" id="cd03080">
    <property type="entry name" value="GST_N_Metaxin_like"/>
    <property type="match status" value="1"/>
</dbReference>
<dbReference type="InterPro" id="IPR012336">
    <property type="entry name" value="Thioredoxin-like_fold"/>
</dbReference>
<dbReference type="InterPro" id="IPR050931">
    <property type="entry name" value="Mito_Protein_Transport_Metaxin"/>
</dbReference>
<feature type="domain" description="Metaxin glutathione S-transferase" evidence="2">
    <location>
        <begin position="183"/>
        <end position="247"/>
    </location>
</feature>
<dbReference type="AlphaFoldDB" id="A0AAV5TZC3"/>
<dbReference type="InterPro" id="IPR040079">
    <property type="entry name" value="Glutathione_S-Trfase"/>
</dbReference>
<dbReference type="InterPro" id="IPR033468">
    <property type="entry name" value="Metaxin_GST"/>
</dbReference>
<dbReference type="PANTHER" id="PTHR12289">
    <property type="entry name" value="METAXIN RELATED"/>
    <property type="match status" value="1"/>
</dbReference>
<gene>
    <name evidence="4" type="ORF">PENTCL1PPCAC_22016</name>
</gene>
<dbReference type="CDD" id="cd03193">
    <property type="entry name" value="GST_C_Metaxin"/>
    <property type="match status" value="1"/>
</dbReference>
<dbReference type="PANTHER" id="PTHR12289:SF72">
    <property type="entry name" value="GST N-TERMINAL DOMAIN-CONTAINING PROTEIN"/>
    <property type="match status" value="1"/>
</dbReference>
<dbReference type="Pfam" id="PF17171">
    <property type="entry name" value="GST_C_6"/>
    <property type="match status" value="1"/>
</dbReference>
<dbReference type="SUPFAM" id="SSF52833">
    <property type="entry name" value="Thioredoxin-like"/>
    <property type="match status" value="1"/>
</dbReference>
<evidence type="ECO:0000256" key="1">
    <source>
        <dbReference type="ARBA" id="ARBA00006475"/>
    </source>
</evidence>
<dbReference type="InterPro" id="IPR026928">
    <property type="entry name" value="FAX/IsoI-like"/>
</dbReference>
<dbReference type="GO" id="GO:0005737">
    <property type="term" value="C:cytoplasm"/>
    <property type="evidence" value="ECO:0007669"/>
    <property type="project" value="TreeGrafter"/>
</dbReference>
<proteinExistence type="inferred from homology"/>
<evidence type="ECO:0000313" key="4">
    <source>
        <dbReference type="EMBL" id="GMS99841.1"/>
    </source>
</evidence>
<dbReference type="SFLD" id="SFLDS00019">
    <property type="entry name" value="Glutathione_Transferase_(cytos"/>
    <property type="match status" value="1"/>
</dbReference>
<evidence type="ECO:0000259" key="3">
    <source>
        <dbReference type="Pfam" id="PF17172"/>
    </source>
</evidence>
<sequence>MPSTALLKRDWQKQHVYMVQYPRCRPLPNLSPWSLKLETWLRFADIPFTNISNEFKKFSSKGQVPFIELNGRQIADSNIIIEALKQEFGKANMEPSDPKEQALARAFSALVEDHFTWVQGALRLKSGFDFLFTDDFFGRYHGTGLKRRMIQFAAKRWVKKVGHDRSQAQGMGRHNADELVEMGKEDLKAISIYLGDKPYFGGDRPTTIDATMFGHLASIVYIKSADGILLKYITETCPNLVQFVQRIKEKYWPDWEETCSTMNMNAHHKKD</sequence>
<dbReference type="InterPro" id="IPR036249">
    <property type="entry name" value="Thioredoxin-like_sf"/>
</dbReference>
<organism evidence="4 5">
    <name type="scientific">Pristionchus entomophagus</name>
    <dbReference type="NCBI Taxonomy" id="358040"/>
    <lineage>
        <taxon>Eukaryota</taxon>
        <taxon>Metazoa</taxon>
        <taxon>Ecdysozoa</taxon>
        <taxon>Nematoda</taxon>
        <taxon>Chromadorea</taxon>
        <taxon>Rhabditida</taxon>
        <taxon>Rhabditina</taxon>
        <taxon>Diplogasteromorpha</taxon>
        <taxon>Diplogasteroidea</taxon>
        <taxon>Neodiplogasteridae</taxon>
        <taxon>Pristionchus</taxon>
    </lineage>
</organism>
<keyword evidence="5" id="KW-1185">Reference proteome</keyword>
<dbReference type="SFLD" id="SFLDG01200">
    <property type="entry name" value="SUF1.1"/>
    <property type="match status" value="1"/>
</dbReference>
<dbReference type="Gene3D" id="1.20.1050.10">
    <property type="match status" value="2"/>
</dbReference>
<dbReference type="Gene3D" id="3.40.30.10">
    <property type="entry name" value="Glutaredoxin"/>
    <property type="match status" value="1"/>
</dbReference>
<feature type="domain" description="Thioredoxin-like fold" evidence="3">
    <location>
        <begin position="34"/>
        <end position="119"/>
    </location>
</feature>
<comment type="similarity">
    <text evidence="1">Belongs to the FAX family.</text>
</comment>
<protein>
    <recommendedName>
        <fullName evidence="6">Glutathione S-transferase</fullName>
    </recommendedName>
</protein>
<evidence type="ECO:0000313" key="5">
    <source>
        <dbReference type="Proteomes" id="UP001432027"/>
    </source>
</evidence>
<reference evidence="4" key="1">
    <citation type="submission" date="2023-10" db="EMBL/GenBank/DDBJ databases">
        <title>Genome assembly of Pristionchus species.</title>
        <authorList>
            <person name="Yoshida K."/>
            <person name="Sommer R.J."/>
        </authorList>
    </citation>
    <scope>NUCLEOTIDE SEQUENCE</scope>
    <source>
        <strain evidence="4">RS0144</strain>
    </source>
</reference>
<comment type="caution">
    <text evidence="4">The sequence shown here is derived from an EMBL/GenBank/DDBJ whole genome shotgun (WGS) entry which is preliminary data.</text>
</comment>
<dbReference type="SFLD" id="SFLDG01180">
    <property type="entry name" value="SUF1"/>
    <property type="match status" value="1"/>
</dbReference>
<dbReference type="Pfam" id="PF17172">
    <property type="entry name" value="GST_N_4"/>
    <property type="match status" value="1"/>
</dbReference>
<dbReference type="SUPFAM" id="SSF47616">
    <property type="entry name" value="GST C-terminal domain-like"/>
    <property type="match status" value="1"/>
</dbReference>
<dbReference type="EMBL" id="BTSX01000005">
    <property type="protein sequence ID" value="GMS99841.1"/>
    <property type="molecule type" value="Genomic_DNA"/>
</dbReference>
<evidence type="ECO:0000259" key="2">
    <source>
        <dbReference type="Pfam" id="PF17171"/>
    </source>
</evidence>
<dbReference type="InterPro" id="IPR036282">
    <property type="entry name" value="Glutathione-S-Trfase_C_sf"/>
</dbReference>